<evidence type="ECO:0000313" key="1">
    <source>
        <dbReference type="EMBL" id="BBY15760.1"/>
    </source>
</evidence>
<protein>
    <submittedName>
        <fullName evidence="1">Uncharacterized protein</fullName>
    </submittedName>
</protein>
<reference evidence="1 2" key="1">
    <citation type="journal article" date="2019" name="Emerg. Microbes Infect.">
        <title>Comprehensive subspecies identification of 175 nontuberculous mycobacteria species based on 7547 genomic profiles.</title>
        <authorList>
            <person name="Matsumoto Y."/>
            <person name="Kinjo T."/>
            <person name="Motooka D."/>
            <person name="Nabeya D."/>
            <person name="Jung N."/>
            <person name="Uechi K."/>
            <person name="Horii T."/>
            <person name="Iida T."/>
            <person name="Fujita J."/>
            <person name="Nakamura S."/>
        </authorList>
    </citation>
    <scope>NUCLEOTIDE SEQUENCE [LARGE SCALE GENOMIC DNA]</scope>
    <source>
        <strain evidence="1 2">JCM 17423</strain>
    </source>
</reference>
<accession>A0AAD1IHI0</accession>
<organism evidence="1 2">
    <name type="scientific">Mycolicibacterium litorale</name>
    <dbReference type="NCBI Taxonomy" id="758802"/>
    <lineage>
        <taxon>Bacteria</taxon>
        <taxon>Bacillati</taxon>
        <taxon>Actinomycetota</taxon>
        <taxon>Actinomycetes</taxon>
        <taxon>Mycobacteriales</taxon>
        <taxon>Mycobacteriaceae</taxon>
        <taxon>Mycolicibacterium</taxon>
    </lineage>
</organism>
<gene>
    <name evidence="1" type="ORF">MLIT_13520</name>
</gene>
<name>A0AAD1IHI0_9MYCO</name>
<dbReference type="RefSeq" id="WP_134060975.1">
    <property type="nucleotide sequence ID" value="NZ_AP022586.1"/>
</dbReference>
<keyword evidence="2" id="KW-1185">Reference proteome</keyword>
<dbReference type="Proteomes" id="UP000466607">
    <property type="component" value="Chromosome"/>
</dbReference>
<dbReference type="EMBL" id="AP022586">
    <property type="protein sequence ID" value="BBY15760.1"/>
    <property type="molecule type" value="Genomic_DNA"/>
</dbReference>
<dbReference type="AlphaFoldDB" id="A0AAD1IHI0"/>
<sequence length="131" mass="14132">MTQPDPCGLKGCTNPTDPDSGFGRCMDCSLACEVELLRLGEIDRQRRAAVTGRAPVDALLIARAFLRGDEDTTAVLLKHCDPHSTTLQLAGWLRTAIAAALDHGAGRDFGDHTVDDVLDRWLTQVTSEAQS</sequence>
<evidence type="ECO:0000313" key="2">
    <source>
        <dbReference type="Proteomes" id="UP000466607"/>
    </source>
</evidence>
<proteinExistence type="predicted"/>